<evidence type="ECO:0000313" key="2">
    <source>
        <dbReference type="EMBL" id="CAE7363567.1"/>
    </source>
</evidence>
<dbReference type="EMBL" id="CAJNDS010002186">
    <property type="protein sequence ID" value="CAE7363567.1"/>
    <property type="molecule type" value="Genomic_DNA"/>
</dbReference>
<feature type="coiled-coil region" evidence="1">
    <location>
        <begin position="32"/>
        <end position="62"/>
    </location>
</feature>
<sequence>MAVDAELDAEAQALVKAALQFVRDVTSEADAAEGGVSEAAELRKQLQEVEGEMREVEELANNSSLHALRRALSAVELLLFYTVKTEVAGKCAAVMYLTSRRQQVTVARIGEVLWLARDAEELARDVQDPWMEATALKVLTRIHLSRVGEPDAPVAAITEATKALQVLQGLEGEEDQEYRRMHAEIIFVLGDAQLTKALKSPFSQAREEALEAAASTLRTAAEAFRKLGDVKWTGRSMLGAALALVGVEDEDQQMDGERLAEDAKDLFHEAAEWDLEVVAVMIIVKCRITTSGLDCALLSAEDAAEDWKEEGGRPEHVAIALHTAASIYFQLKEGLEKAALFCEEALKLFRTAQWRRAESAVLQTLSRVETLNRNYDKSISSIKEAIANYCEMQDRRGEAESLTFAAEASLSRLNAEEHMLPTDQAKALADEGRDFSDQAGSIFRELGDKEGLQMVDEVMYLASNVAVERYCEAWPPTRMITTLKSDGNGASEMYGEWLIDRGEGNDALRVRRLMKNGRCEGAVQYL</sequence>
<proteinExistence type="predicted"/>
<dbReference type="Proteomes" id="UP000604046">
    <property type="component" value="Unassembled WGS sequence"/>
</dbReference>
<comment type="caution">
    <text evidence="2">The sequence shown here is derived from an EMBL/GenBank/DDBJ whole genome shotgun (WGS) entry which is preliminary data.</text>
</comment>
<dbReference type="OrthoDB" id="423546at2759"/>
<name>A0A812PZV8_9DINO</name>
<accession>A0A812PZV8</accession>
<dbReference type="SUPFAM" id="SSF48452">
    <property type="entry name" value="TPR-like"/>
    <property type="match status" value="1"/>
</dbReference>
<gene>
    <name evidence="2" type="ORF">SNAT2548_LOCUS19650</name>
</gene>
<dbReference type="AlphaFoldDB" id="A0A812PZV8"/>
<organism evidence="2 3">
    <name type="scientific">Symbiodinium natans</name>
    <dbReference type="NCBI Taxonomy" id="878477"/>
    <lineage>
        <taxon>Eukaryota</taxon>
        <taxon>Sar</taxon>
        <taxon>Alveolata</taxon>
        <taxon>Dinophyceae</taxon>
        <taxon>Suessiales</taxon>
        <taxon>Symbiodiniaceae</taxon>
        <taxon>Symbiodinium</taxon>
    </lineage>
</organism>
<protein>
    <submittedName>
        <fullName evidence="2">Uncharacterized protein</fullName>
    </submittedName>
</protein>
<evidence type="ECO:0000256" key="1">
    <source>
        <dbReference type="SAM" id="Coils"/>
    </source>
</evidence>
<keyword evidence="3" id="KW-1185">Reference proteome</keyword>
<reference evidence="2" key="1">
    <citation type="submission" date="2021-02" db="EMBL/GenBank/DDBJ databases">
        <authorList>
            <person name="Dougan E. K."/>
            <person name="Rhodes N."/>
            <person name="Thang M."/>
            <person name="Chan C."/>
        </authorList>
    </citation>
    <scope>NUCLEOTIDE SEQUENCE</scope>
</reference>
<dbReference type="InterPro" id="IPR011990">
    <property type="entry name" value="TPR-like_helical_dom_sf"/>
</dbReference>
<dbReference type="Gene3D" id="1.25.40.10">
    <property type="entry name" value="Tetratricopeptide repeat domain"/>
    <property type="match status" value="1"/>
</dbReference>
<evidence type="ECO:0000313" key="3">
    <source>
        <dbReference type="Proteomes" id="UP000604046"/>
    </source>
</evidence>
<keyword evidence="1" id="KW-0175">Coiled coil</keyword>